<protein>
    <recommendedName>
        <fullName evidence="4">Methyltransferase type 11 domain-containing protein</fullName>
    </recommendedName>
</protein>
<dbReference type="CDD" id="cd02440">
    <property type="entry name" value="AdoMet_MTases"/>
    <property type="match status" value="1"/>
</dbReference>
<evidence type="ECO:0000313" key="6">
    <source>
        <dbReference type="Proteomes" id="UP000009049"/>
    </source>
</evidence>
<dbReference type="GO" id="GO:0008757">
    <property type="term" value="F:S-adenosylmethionine-dependent methyltransferase activity"/>
    <property type="evidence" value="ECO:0007669"/>
    <property type="project" value="InterPro"/>
</dbReference>
<evidence type="ECO:0000313" key="5">
    <source>
        <dbReference type="EMBL" id="EAR14429.1"/>
    </source>
</evidence>
<reference evidence="5 6" key="1">
    <citation type="journal article" date="2009" name="J. Bacteriol.">
        <title>Complete genome sequence of Robiginitalea biformata HTCC2501.</title>
        <authorList>
            <person name="Oh H.M."/>
            <person name="Giovannoni S.J."/>
            <person name="Lee K."/>
            <person name="Ferriera S."/>
            <person name="Johnson J."/>
            <person name="Cho J.C."/>
        </authorList>
    </citation>
    <scope>NUCLEOTIDE SEQUENCE [LARGE SCALE GENOMIC DNA]</scope>
    <source>
        <strain evidence="6">ATCC BAA-864 / HTCC2501 / KCTC 12146</strain>
    </source>
</reference>
<dbReference type="InterPro" id="IPR051052">
    <property type="entry name" value="Diverse_substrate_MTase"/>
</dbReference>
<evidence type="ECO:0000256" key="3">
    <source>
        <dbReference type="ARBA" id="ARBA00022679"/>
    </source>
</evidence>
<dbReference type="KEGG" id="rbi:RB2501_00096"/>
<dbReference type="eggNOG" id="COG2226">
    <property type="taxonomic scope" value="Bacteria"/>
</dbReference>
<dbReference type="GO" id="GO:0032259">
    <property type="term" value="P:methylation"/>
    <property type="evidence" value="ECO:0007669"/>
    <property type="project" value="UniProtKB-KW"/>
</dbReference>
<keyword evidence="2" id="KW-0489">Methyltransferase</keyword>
<dbReference type="Pfam" id="PF08241">
    <property type="entry name" value="Methyltransf_11"/>
    <property type="match status" value="1"/>
</dbReference>
<dbReference type="AlphaFoldDB" id="A4CNG2"/>
<dbReference type="Gene3D" id="3.40.50.150">
    <property type="entry name" value="Vaccinia Virus protein VP39"/>
    <property type="match status" value="1"/>
</dbReference>
<dbReference type="EMBL" id="CP001712">
    <property type="protein sequence ID" value="EAR14429.1"/>
    <property type="molecule type" value="Genomic_DNA"/>
</dbReference>
<name>A4CNG2_ROBBH</name>
<evidence type="ECO:0000256" key="2">
    <source>
        <dbReference type="ARBA" id="ARBA00022603"/>
    </source>
</evidence>
<dbReference type="InterPro" id="IPR013216">
    <property type="entry name" value="Methyltransf_11"/>
</dbReference>
<gene>
    <name evidence="5" type="ordered locus">RB2501_00096</name>
</gene>
<accession>A4CNG2</accession>
<proteinExistence type="inferred from homology"/>
<keyword evidence="6" id="KW-1185">Reference proteome</keyword>
<dbReference type="HOGENOM" id="CLU_049344_5_1_10"/>
<dbReference type="STRING" id="313596.RB2501_00096"/>
<comment type="similarity">
    <text evidence="1">Belongs to the methyltransferase superfamily.</text>
</comment>
<dbReference type="Proteomes" id="UP000009049">
    <property type="component" value="Chromosome"/>
</dbReference>
<dbReference type="PANTHER" id="PTHR44942:SF4">
    <property type="entry name" value="METHYLTRANSFERASE TYPE 11 DOMAIN-CONTAINING PROTEIN"/>
    <property type="match status" value="1"/>
</dbReference>
<dbReference type="OrthoDB" id="9797252at2"/>
<keyword evidence="3" id="KW-0808">Transferase</keyword>
<organism evidence="5 6">
    <name type="scientific">Robiginitalea biformata (strain ATCC BAA-864 / DSM 15991 / KCTC 12146 / HTCC2501)</name>
    <dbReference type="NCBI Taxonomy" id="313596"/>
    <lineage>
        <taxon>Bacteria</taxon>
        <taxon>Pseudomonadati</taxon>
        <taxon>Bacteroidota</taxon>
        <taxon>Flavobacteriia</taxon>
        <taxon>Flavobacteriales</taxon>
        <taxon>Flavobacteriaceae</taxon>
        <taxon>Robiginitalea</taxon>
    </lineage>
</organism>
<dbReference type="SUPFAM" id="SSF53335">
    <property type="entry name" value="S-adenosyl-L-methionine-dependent methyltransferases"/>
    <property type="match status" value="1"/>
</dbReference>
<dbReference type="InterPro" id="IPR029063">
    <property type="entry name" value="SAM-dependent_MTases_sf"/>
</dbReference>
<sequence>MKQPKDLFSEQAADYRRFRPSYPANLLEDIIALVPDRQRALDCATGNGQVARALSPYFQQVNAIDISEEQLRQAPSAPNITYSRQRAEATGFANGTFDLICVAQAIHWFDIPAFHNEARRLLKPGGVLAVWGYGLLKTDPETDAWLDRYYRQVVGPYWEPERRYVEAAYANLPFPWEEIEMPGPYSIRREVALEDIAGYLYSWSATRHLLHTERDPVPEWMDQLAARWIPGSTREARHEIFLRAGRADVPDGDG</sequence>
<dbReference type="RefSeq" id="WP_015755217.1">
    <property type="nucleotide sequence ID" value="NC_013222.1"/>
</dbReference>
<dbReference type="PANTHER" id="PTHR44942">
    <property type="entry name" value="METHYLTRANSF_11 DOMAIN-CONTAINING PROTEIN"/>
    <property type="match status" value="1"/>
</dbReference>
<evidence type="ECO:0000256" key="1">
    <source>
        <dbReference type="ARBA" id="ARBA00008361"/>
    </source>
</evidence>
<feature type="domain" description="Methyltransferase type 11" evidence="4">
    <location>
        <begin position="41"/>
        <end position="129"/>
    </location>
</feature>
<evidence type="ECO:0000259" key="4">
    <source>
        <dbReference type="Pfam" id="PF08241"/>
    </source>
</evidence>